<evidence type="ECO:0000256" key="5">
    <source>
        <dbReference type="RuleBase" id="RU003684"/>
    </source>
</evidence>
<reference evidence="7" key="1">
    <citation type="submission" date="2023-11" db="EMBL/GenBank/DDBJ databases">
        <authorList>
            <person name="De Vega J J."/>
            <person name="De Vega J J."/>
        </authorList>
    </citation>
    <scope>NUCLEOTIDE SEQUENCE</scope>
</reference>
<accession>A0AAD2K4J2</accession>
<feature type="binding site" evidence="4">
    <location>
        <position position="179"/>
    </location>
    <ligand>
        <name>Mn(2+)</name>
        <dbReference type="ChEBI" id="CHEBI:29035"/>
        <label>1</label>
    </ligand>
</feature>
<dbReference type="InterPro" id="IPR006035">
    <property type="entry name" value="Ureohydrolase"/>
</dbReference>
<dbReference type="GO" id="GO:0046872">
    <property type="term" value="F:metal ion binding"/>
    <property type="evidence" value="ECO:0007669"/>
    <property type="project" value="UniProtKB-KW"/>
</dbReference>
<feature type="chain" id="PRO_5042271524" description="Arginase/deacetylase" evidence="6">
    <location>
        <begin position="19"/>
        <end position="383"/>
    </location>
</feature>
<feature type="binding site" evidence="4">
    <location>
        <position position="206"/>
    </location>
    <ligand>
        <name>Mn(2+)</name>
        <dbReference type="ChEBI" id="CHEBI:29035"/>
        <label>1</label>
    </ligand>
</feature>
<protein>
    <recommendedName>
        <fullName evidence="9">Arginase/deacetylase</fullName>
    </recommendedName>
</protein>
<feature type="binding site" evidence="4">
    <location>
        <position position="202"/>
    </location>
    <ligand>
        <name>Mn(2+)</name>
        <dbReference type="ChEBI" id="CHEBI:29035"/>
        <label>1</label>
    </ligand>
</feature>
<evidence type="ECO:0000256" key="2">
    <source>
        <dbReference type="ARBA" id="ARBA00022723"/>
    </source>
</evidence>
<evidence type="ECO:0000313" key="7">
    <source>
        <dbReference type="EMBL" id="CAK5278454.1"/>
    </source>
</evidence>
<keyword evidence="8" id="KW-1185">Reference proteome</keyword>
<keyword evidence="3 5" id="KW-0378">Hydrolase</keyword>
<feature type="binding site" evidence="4">
    <location>
        <position position="297"/>
    </location>
    <ligand>
        <name>Mn(2+)</name>
        <dbReference type="ChEBI" id="CHEBI:29035"/>
        <label>1</label>
    </ligand>
</feature>
<comment type="similarity">
    <text evidence="1">Belongs to the arginase family. Agmatinase subfamily.</text>
</comment>
<dbReference type="PANTHER" id="PTHR11358:SF26">
    <property type="entry name" value="GUANIDINO ACID HYDROLASE, MITOCHONDRIAL"/>
    <property type="match status" value="1"/>
</dbReference>
<dbReference type="Proteomes" id="UP001295794">
    <property type="component" value="Unassembled WGS sequence"/>
</dbReference>
<feature type="binding site" evidence="4">
    <location>
        <position position="295"/>
    </location>
    <ligand>
        <name>Mn(2+)</name>
        <dbReference type="ChEBI" id="CHEBI:29035"/>
        <label>1</label>
    </ligand>
</feature>
<dbReference type="FunFam" id="3.40.800.10:FF:000014">
    <property type="entry name" value="Arginase family protein"/>
    <property type="match status" value="1"/>
</dbReference>
<dbReference type="PIRSF" id="PIRSF036979">
    <property type="entry name" value="Arginase"/>
    <property type="match status" value="1"/>
</dbReference>
<evidence type="ECO:0008006" key="9">
    <source>
        <dbReference type="Google" id="ProtNLM"/>
    </source>
</evidence>
<evidence type="ECO:0000313" key="8">
    <source>
        <dbReference type="Proteomes" id="UP001295794"/>
    </source>
</evidence>
<dbReference type="EMBL" id="CAVNYO010000422">
    <property type="protein sequence ID" value="CAK5278454.1"/>
    <property type="molecule type" value="Genomic_DNA"/>
</dbReference>
<dbReference type="SUPFAM" id="SSF52768">
    <property type="entry name" value="Arginase/deacetylase"/>
    <property type="match status" value="1"/>
</dbReference>
<evidence type="ECO:0000256" key="4">
    <source>
        <dbReference type="PIRSR" id="PIRSR036979-1"/>
    </source>
</evidence>
<dbReference type="PRINTS" id="PR00116">
    <property type="entry name" value="ARGINASE"/>
</dbReference>
<dbReference type="GO" id="GO:0033389">
    <property type="term" value="P:putrescine biosynthetic process from arginine, via agmatine"/>
    <property type="evidence" value="ECO:0007669"/>
    <property type="project" value="TreeGrafter"/>
</dbReference>
<keyword evidence="2 4" id="KW-0479">Metal-binding</keyword>
<dbReference type="InterPro" id="IPR020855">
    <property type="entry name" value="Ureohydrolase_Mn_BS"/>
</dbReference>
<dbReference type="AlphaFoldDB" id="A0AAD2K4J2"/>
<dbReference type="Gene3D" id="3.40.800.10">
    <property type="entry name" value="Ureohydrolase domain"/>
    <property type="match status" value="1"/>
</dbReference>
<dbReference type="PROSITE" id="PS51409">
    <property type="entry name" value="ARGINASE_2"/>
    <property type="match status" value="1"/>
</dbReference>
<gene>
    <name evidence="7" type="ORF">MYCIT1_LOCUS27809</name>
</gene>
<dbReference type="Pfam" id="PF00491">
    <property type="entry name" value="Arginase"/>
    <property type="match status" value="1"/>
</dbReference>
<feature type="binding site" evidence="4">
    <location>
        <position position="204"/>
    </location>
    <ligand>
        <name>Mn(2+)</name>
        <dbReference type="ChEBI" id="CHEBI:29035"/>
        <label>1</label>
    </ligand>
</feature>
<comment type="caution">
    <text evidence="7">The sequence shown here is derived from an EMBL/GenBank/DDBJ whole genome shotgun (WGS) entry which is preliminary data.</text>
</comment>
<dbReference type="GO" id="GO:0008783">
    <property type="term" value="F:agmatinase activity"/>
    <property type="evidence" value="ECO:0007669"/>
    <property type="project" value="TreeGrafter"/>
</dbReference>
<keyword evidence="6" id="KW-0732">Signal</keyword>
<evidence type="ECO:0000256" key="1">
    <source>
        <dbReference type="ARBA" id="ARBA00009227"/>
    </source>
</evidence>
<feature type="signal peptide" evidence="6">
    <location>
        <begin position="1"/>
        <end position="18"/>
    </location>
</feature>
<evidence type="ECO:0000256" key="3">
    <source>
        <dbReference type="ARBA" id="ARBA00022801"/>
    </source>
</evidence>
<dbReference type="InterPro" id="IPR023696">
    <property type="entry name" value="Ureohydrolase_dom_sf"/>
</dbReference>
<comment type="cofactor">
    <cofactor evidence="4">
        <name>Mn(2+)</name>
        <dbReference type="ChEBI" id="CHEBI:29035"/>
    </cofactor>
    <text evidence="4">Binds 2 manganese ions per subunit.</text>
</comment>
<organism evidence="7 8">
    <name type="scientific">Mycena citricolor</name>
    <dbReference type="NCBI Taxonomy" id="2018698"/>
    <lineage>
        <taxon>Eukaryota</taxon>
        <taxon>Fungi</taxon>
        <taxon>Dikarya</taxon>
        <taxon>Basidiomycota</taxon>
        <taxon>Agaricomycotina</taxon>
        <taxon>Agaricomycetes</taxon>
        <taxon>Agaricomycetidae</taxon>
        <taxon>Agaricales</taxon>
        <taxon>Marasmiineae</taxon>
        <taxon>Mycenaceae</taxon>
        <taxon>Mycena</taxon>
    </lineage>
</organism>
<dbReference type="PANTHER" id="PTHR11358">
    <property type="entry name" value="ARGINASE/AGMATINASE"/>
    <property type="match status" value="1"/>
</dbReference>
<name>A0AAD2K4J2_9AGAR</name>
<keyword evidence="4" id="KW-0464">Manganese</keyword>
<proteinExistence type="inferred from homology"/>
<dbReference type="PROSITE" id="PS01053">
    <property type="entry name" value="ARGINASE_1"/>
    <property type="match status" value="1"/>
</dbReference>
<dbReference type="CDD" id="cd11592">
    <property type="entry name" value="Agmatinase_PAH"/>
    <property type="match status" value="1"/>
</dbReference>
<sequence length="383" mass="41039">MLAPLAALLSLTVPSISAHSHAAPATPVDVSTEAWFTKYGAQDDLGYTGPLSFNHLPYARCLEDASRAFDIALLGMPFDTTTSYRPGARFGPQAIRVGSGSNGYTLAWDHSALDWGARIMDCGDVPTTMMDNAMAIDQMEVAYSTLLGRPVSGETKASTAALSKDGQEHPRIVTLGGDHTIVLPILRALYKVYGPISVIHFDAHYDTAAVEHIQGPGRISHGSYFTLAHEEGLLTNTSIHGGIRQKSSGKVVIEHDEAVGFAVISAEDLDDYGIEAVIRKIRERVGNTPVYLSLDIDTIDPGMAPATGTPEIGGWTTREMKRIIRGLAGLNFVGADVVEVAPAYDIAEITSRAAAGLVSDFLVMMQADEPPRPHAGPFLELWN</sequence>
<evidence type="ECO:0000256" key="6">
    <source>
        <dbReference type="SAM" id="SignalP"/>
    </source>
</evidence>